<dbReference type="OrthoDB" id="5425539at2759"/>
<keyword evidence="8" id="KW-1185">Reference proteome</keyword>
<dbReference type="Gene3D" id="3.10.450.30">
    <property type="entry name" value="Microbial ribonucleases"/>
    <property type="match status" value="1"/>
</dbReference>
<dbReference type="RefSeq" id="XP_041542317.1">
    <property type="nucleotide sequence ID" value="XM_041688542.1"/>
</dbReference>
<accession>A0A7R7W8Z6</accession>
<keyword evidence="5" id="KW-0456">Lyase</keyword>
<feature type="region of interest" description="Disordered" evidence="6">
    <location>
        <begin position="215"/>
        <end position="267"/>
    </location>
</feature>
<dbReference type="PANTHER" id="PTHR42104">
    <property type="entry name" value="EXTRACELLULAR GUANYL-SPECIFIC RIBONUCLEASE RNTA (AFU_ORTHOLOGUE AFUA_4G03230)"/>
    <property type="match status" value="1"/>
</dbReference>
<protein>
    <submittedName>
        <fullName evidence="7">Uncharacterized protein</fullName>
    </submittedName>
</protein>
<dbReference type="Proteomes" id="UP000661280">
    <property type="component" value="Chromosome 4"/>
</dbReference>
<keyword evidence="1" id="KW-0540">Nuclease</keyword>
<reference evidence="7" key="1">
    <citation type="submission" date="2021-01" db="EMBL/GenBank/DDBJ databases">
        <authorList>
            <consortium name="Aspergillus luchuensis mut. kawachii IFO 4304 genome sequencing consortium"/>
            <person name="Kazuki M."/>
            <person name="Futagami T."/>
        </authorList>
    </citation>
    <scope>NUCLEOTIDE SEQUENCE</scope>
    <source>
        <strain evidence="7">IFO 4308</strain>
    </source>
</reference>
<dbReference type="KEGG" id="aluc:AKAW2_40234S"/>
<evidence type="ECO:0000313" key="7">
    <source>
        <dbReference type="EMBL" id="BCR98551.1"/>
    </source>
</evidence>
<dbReference type="GO" id="GO:0046589">
    <property type="term" value="F:ribonuclease T1 activity"/>
    <property type="evidence" value="ECO:0007669"/>
    <property type="project" value="UniProtKB-EC"/>
</dbReference>
<keyword evidence="2" id="KW-0255">Endonuclease</keyword>
<dbReference type="InterPro" id="IPR000026">
    <property type="entry name" value="N1-like"/>
</dbReference>
<evidence type="ECO:0000313" key="8">
    <source>
        <dbReference type="Proteomes" id="UP000661280"/>
    </source>
</evidence>
<evidence type="ECO:0000256" key="6">
    <source>
        <dbReference type="SAM" id="MobiDB-lite"/>
    </source>
</evidence>
<organism evidence="7 8">
    <name type="scientific">Aspergillus kawachii</name>
    <name type="common">White koji mold</name>
    <name type="synonym">Aspergillus awamori var. kawachi</name>
    <dbReference type="NCBI Taxonomy" id="1069201"/>
    <lineage>
        <taxon>Eukaryota</taxon>
        <taxon>Fungi</taxon>
        <taxon>Dikarya</taxon>
        <taxon>Ascomycota</taxon>
        <taxon>Pezizomycotina</taxon>
        <taxon>Eurotiomycetes</taxon>
        <taxon>Eurotiomycetidae</taxon>
        <taxon>Eurotiales</taxon>
        <taxon>Aspergillaceae</taxon>
        <taxon>Aspergillus</taxon>
        <taxon>Aspergillus subgen. Circumdati</taxon>
    </lineage>
</organism>
<feature type="compositionally biased region" description="Low complexity" evidence="6">
    <location>
        <begin position="219"/>
        <end position="255"/>
    </location>
</feature>
<dbReference type="EMBL" id="AP024428">
    <property type="protein sequence ID" value="BCR98551.1"/>
    <property type="molecule type" value="Genomic_DNA"/>
</dbReference>
<keyword evidence="3" id="KW-0378">Hydrolase</keyword>
<evidence type="ECO:0000256" key="2">
    <source>
        <dbReference type="ARBA" id="ARBA00022759"/>
    </source>
</evidence>
<dbReference type="GO" id="GO:0016787">
    <property type="term" value="F:hydrolase activity"/>
    <property type="evidence" value="ECO:0007669"/>
    <property type="project" value="UniProtKB-KW"/>
</dbReference>
<name>A0A7R7W8Z6_ASPKA</name>
<evidence type="ECO:0000256" key="5">
    <source>
        <dbReference type="ARBA" id="ARBA00023239"/>
    </source>
</evidence>
<dbReference type="AlphaFoldDB" id="A0A7R7W8Z6"/>
<dbReference type="GeneID" id="64959876"/>
<reference evidence="7" key="2">
    <citation type="submission" date="2021-02" db="EMBL/GenBank/DDBJ databases">
        <title>Aspergillus luchuensis mut. kawachii IFO 4304 genome sequence.</title>
        <authorList>
            <person name="Mori K."/>
            <person name="Kadooka C."/>
            <person name="Goto M."/>
            <person name="Futagami T."/>
        </authorList>
    </citation>
    <scope>NUCLEOTIDE SEQUENCE</scope>
    <source>
        <strain evidence="7">IFO 4308</strain>
    </source>
</reference>
<dbReference type="InterPro" id="IPR016191">
    <property type="entry name" value="Ribonuclease/ribotoxin"/>
</dbReference>
<evidence type="ECO:0000256" key="4">
    <source>
        <dbReference type="ARBA" id="ARBA00023157"/>
    </source>
</evidence>
<keyword evidence="4" id="KW-1015">Disulfide bond</keyword>
<sequence>MKQQGIKHLLCTNTVSDFTSPSTHSFPSKNPSIFRLPVSLSKESRSLISLVIEVYCRKEKSIEHTGYLKMFFSLKPIIILALTLTAIASPITNPTVEETNILVTRAQKKDVDCNGQRFTVADINNALRQAKVVEKAKEDGATDYGDYPKVNNNHENLFSSTSTLYEYPLVSGTFSGKNGLRPGLYRVIMNEKYNYMGSVYHVAGVSNAFKKCTNVESPSTTTTTTTTTTTATAKATTKASSSKTGSTSGNKSGSKSGKKSSTKSGSH</sequence>
<evidence type="ECO:0000256" key="1">
    <source>
        <dbReference type="ARBA" id="ARBA00022722"/>
    </source>
</evidence>
<dbReference type="PANTHER" id="PTHR42104:SF2">
    <property type="entry name" value="GUANYL-SPECIFIC RIBONUCLEASE, PUTATIVE (AFU_ORTHOLOGUE AFUA_4G01200)-RELATED"/>
    <property type="match status" value="1"/>
</dbReference>
<proteinExistence type="predicted"/>
<feature type="compositionally biased region" description="Basic residues" evidence="6">
    <location>
        <begin position="256"/>
        <end position="267"/>
    </location>
</feature>
<gene>
    <name evidence="7" type="ORF">AKAW2_40234S</name>
</gene>
<dbReference type="SUPFAM" id="SSF53933">
    <property type="entry name" value="Microbial ribonucleases"/>
    <property type="match status" value="1"/>
</dbReference>
<evidence type="ECO:0000256" key="3">
    <source>
        <dbReference type="ARBA" id="ARBA00022801"/>
    </source>
</evidence>
<dbReference type="GO" id="GO:0003723">
    <property type="term" value="F:RNA binding"/>
    <property type="evidence" value="ECO:0007669"/>
    <property type="project" value="InterPro"/>
</dbReference>
<dbReference type="Pfam" id="PF00545">
    <property type="entry name" value="Ribonuclease"/>
    <property type="match status" value="1"/>
</dbReference>